<dbReference type="EMBL" id="UOGI01000023">
    <property type="protein sequence ID" value="VAX28435.1"/>
    <property type="molecule type" value="Genomic_DNA"/>
</dbReference>
<dbReference type="Gene3D" id="3.30.160.250">
    <property type="match status" value="1"/>
</dbReference>
<dbReference type="SUPFAM" id="SSF143100">
    <property type="entry name" value="TTHA1013/TTHA0281-like"/>
    <property type="match status" value="1"/>
</dbReference>
<dbReference type="AlphaFoldDB" id="A0A3B1D9I8"/>
<accession>A0A3B1D9I8</accession>
<dbReference type="InterPro" id="IPR051404">
    <property type="entry name" value="TA_system_antitoxin"/>
</dbReference>
<dbReference type="PANTHER" id="PTHR34504:SF2">
    <property type="entry name" value="UPF0150 PROTEIN SSL0259"/>
    <property type="match status" value="1"/>
</dbReference>
<reference evidence="2" key="1">
    <citation type="submission" date="2018-06" db="EMBL/GenBank/DDBJ databases">
        <authorList>
            <person name="Zhirakovskaya E."/>
        </authorList>
    </citation>
    <scope>NUCLEOTIDE SEQUENCE</scope>
</reference>
<sequence length="73" mass="8193">MRTYKYRIVIEQDEDGVYVVSCPALRGCYSQGATIEEAVENINDAIRLHIEARKSVGEPIPIEVLLDEVEVSV</sequence>
<feature type="domain" description="HicB-like antitoxin of toxin-antitoxin system" evidence="1">
    <location>
        <begin position="6"/>
        <end position="68"/>
    </location>
</feature>
<protein>
    <recommendedName>
        <fullName evidence="1">HicB-like antitoxin of toxin-antitoxin system domain-containing protein</fullName>
    </recommendedName>
</protein>
<gene>
    <name evidence="2" type="ORF">MNBD_NITROSPIRAE03-1216</name>
</gene>
<name>A0A3B1D9I8_9ZZZZ</name>
<evidence type="ECO:0000313" key="2">
    <source>
        <dbReference type="EMBL" id="VAX28435.1"/>
    </source>
</evidence>
<evidence type="ECO:0000259" key="1">
    <source>
        <dbReference type="Pfam" id="PF15919"/>
    </source>
</evidence>
<organism evidence="2">
    <name type="scientific">hydrothermal vent metagenome</name>
    <dbReference type="NCBI Taxonomy" id="652676"/>
    <lineage>
        <taxon>unclassified sequences</taxon>
        <taxon>metagenomes</taxon>
        <taxon>ecological metagenomes</taxon>
    </lineage>
</organism>
<dbReference type="Pfam" id="PF15919">
    <property type="entry name" value="HicB_lk_antitox"/>
    <property type="match status" value="1"/>
</dbReference>
<dbReference type="InterPro" id="IPR035069">
    <property type="entry name" value="TTHA1013/TTHA0281-like"/>
</dbReference>
<proteinExistence type="predicted"/>
<dbReference type="PANTHER" id="PTHR34504">
    <property type="entry name" value="ANTITOXIN HICB"/>
    <property type="match status" value="1"/>
</dbReference>
<dbReference type="InterPro" id="IPR031807">
    <property type="entry name" value="HicB-like"/>
</dbReference>